<dbReference type="SUPFAM" id="SSF56024">
    <property type="entry name" value="Phospholipase D/nuclease"/>
    <property type="match status" value="1"/>
</dbReference>
<evidence type="ECO:0000259" key="1">
    <source>
        <dbReference type="PROSITE" id="PS50035"/>
    </source>
</evidence>
<dbReference type="Proteomes" id="UP001216440">
    <property type="component" value="Chromosome"/>
</dbReference>
<dbReference type="Gene3D" id="3.30.870.10">
    <property type="entry name" value="Endonuclease Chain A"/>
    <property type="match status" value="1"/>
</dbReference>
<dbReference type="Pfam" id="PF13091">
    <property type="entry name" value="PLDc_2"/>
    <property type="match status" value="1"/>
</dbReference>
<evidence type="ECO:0000313" key="3">
    <source>
        <dbReference type="Proteomes" id="UP001216440"/>
    </source>
</evidence>
<protein>
    <submittedName>
        <fullName evidence="2">Phospholipase D-like domain-containing protein</fullName>
    </submittedName>
</protein>
<sequence length="85" mass="9273">MPGCRPQRPGKVRVRHRAGGTGVLHAKLIAADRHTAFLGSANLTDRALSHNIELGVLPRDPSTVEPLVDHFCRLLAPENNAMRFA</sequence>
<reference evidence="2 3" key="1">
    <citation type="submission" date="2023-03" db="EMBL/GenBank/DDBJ databases">
        <authorList>
            <person name="Mo P."/>
        </authorList>
    </citation>
    <scope>NUCLEOTIDE SEQUENCE [LARGE SCALE GENOMIC DNA]</scope>
    <source>
        <strain evidence="2 3">HUAS 5</strain>
    </source>
</reference>
<evidence type="ECO:0000313" key="2">
    <source>
        <dbReference type="EMBL" id="WGD44930.1"/>
    </source>
</evidence>
<dbReference type="InterPro" id="IPR025202">
    <property type="entry name" value="PLD-like_dom"/>
</dbReference>
<keyword evidence="3" id="KW-1185">Reference proteome</keyword>
<dbReference type="InterPro" id="IPR001736">
    <property type="entry name" value="PLipase_D/transphosphatidylase"/>
</dbReference>
<dbReference type="EMBL" id="CP121682">
    <property type="protein sequence ID" value="WGD44930.1"/>
    <property type="molecule type" value="Genomic_DNA"/>
</dbReference>
<name>A0ABY8K9Q0_9ACTN</name>
<proteinExistence type="predicted"/>
<dbReference type="PROSITE" id="PS50035">
    <property type="entry name" value="PLD"/>
    <property type="match status" value="1"/>
</dbReference>
<dbReference type="RefSeq" id="WP_279337981.1">
    <property type="nucleotide sequence ID" value="NZ_CP121682.1"/>
</dbReference>
<dbReference type="SMART" id="SM00155">
    <property type="entry name" value="PLDc"/>
    <property type="match status" value="1"/>
</dbReference>
<accession>A0ABY8K9Q0</accession>
<feature type="domain" description="PLD phosphodiesterase" evidence="1">
    <location>
        <begin position="20"/>
        <end position="47"/>
    </location>
</feature>
<organism evidence="2 3">
    <name type="scientific">Streptomyces cathayae</name>
    <dbReference type="NCBI Taxonomy" id="3031124"/>
    <lineage>
        <taxon>Bacteria</taxon>
        <taxon>Bacillati</taxon>
        <taxon>Actinomycetota</taxon>
        <taxon>Actinomycetes</taxon>
        <taxon>Kitasatosporales</taxon>
        <taxon>Streptomycetaceae</taxon>
        <taxon>Streptomyces</taxon>
    </lineage>
</organism>
<gene>
    <name evidence="2" type="ORF">PYS65_17695</name>
</gene>